<dbReference type="AlphaFoldDB" id="A0AAV7KSW7"/>
<evidence type="ECO:0000313" key="2">
    <source>
        <dbReference type="Proteomes" id="UP001066276"/>
    </source>
</evidence>
<evidence type="ECO:0000313" key="1">
    <source>
        <dbReference type="EMBL" id="KAJ1081280.1"/>
    </source>
</evidence>
<name>A0AAV7KSW7_PLEWA</name>
<reference evidence="1" key="1">
    <citation type="journal article" date="2022" name="bioRxiv">
        <title>Sequencing and chromosome-scale assembly of the giantPleurodeles waltlgenome.</title>
        <authorList>
            <person name="Brown T."/>
            <person name="Elewa A."/>
            <person name="Iarovenko S."/>
            <person name="Subramanian E."/>
            <person name="Araus A.J."/>
            <person name="Petzold A."/>
            <person name="Susuki M."/>
            <person name="Suzuki K.-i.T."/>
            <person name="Hayashi T."/>
            <person name="Toyoda A."/>
            <person name="Oliveira C."/>
            <person name="Osipova E."/>
            <person name="Leigh N.D."/>
            <person name="Simon A."/>
            <person name="Yun M.H."/>
        </authorList>
    </citation>
    <scope>NUCLEOTIDE SEQUENCE</scope>
    <source>
        <strain evidence="1">20211129_DDA</strain>
        <tissue evidence="1">Liver</tissue>
    </source>
</reference>
<protein>
    <submittedName>
        <fullName evidence="1">Uncharacterized protein</fullName>
    </submittedName>
</protein>
<gene>
    <name evidence="1" type="ORF">NDU88_001462</name>
</gene>
<keyword evidence="2" id="KW-1185">Reference proteome</keyword>
<proteinExistence type="predicted"/>
<organism evidence="1 2">
    <name type="scientific">Pleurodeles waltl</name>
    <name type="common">Iberian ribbed newt</name>
    <dbReference type="NCBI Taxonomy" id="8319"/>
    <lineage>
        <taxon>Eukaryota</taxon>
        <taxon>Metazoa</taxon>
        <taxon>Chordata</taxon>
        <taxon>Craniata</taxon>
        <taxon>Vertebrata</taxon>
        <taxon>Euteleostomi</taxon>
        <taxon>Amphibia</taxon>
        <taxon>Batrachia</taxon>
        <taxon>Caudata</taxon>
        <taxon>Salamandroidea</taxon>
        <taxon>Salamandridae</taxon>
        <taxon>Pleurodelinae</taxon>
        <taxon>Pleurodeles</taxon>
    </lineage>
</organism>
<dbReference type="Proteomes" id="UP001066276">
    <property type="component" value="Chromosome 12"/>
</dbReference>
<accession>A0AAV7KSW7</accession>
<sequence>MVPVVWQEKKETEGRRRVEADKYQMGRKPWGPVEKTLQRRTAAQRIHPPKEGEDAQRPATFWEKFGPIRYKLRPQRDMGRKDMEI</sequence>
<comment type="caution">
    <text evidence="1">The sequence shown here is derived from an EMBL/GenBank/DDBJ whole genome shotgun (WGS) entry which is preliminary data.</text>
</comment>
<dbReference type="EMBL" id="JANPWB010000016">
    <property type="protein sequence ID" value="KAJ1081280.1"/>
    <property type="molecule type" value="Genomic_DNA"/>
</dbReference>